<reference evidence="1" key="1">
    <citation type="journal article" date="1995" name="Eur. J. Biochem.">
        <title>The ard1 gene from Streptomyces capreolus encodes a polypeptide of the ABC-transporters superfamily which confers resistance to the aminonucleoside antibiotic A201A.</title>
        <authorList>
            <person name="Barrasa M.I."/>
            <person name="Tercero J.A."/>
            <person name="Lacalle R.A."/>
            <person name="Jimenez A."/>
        </authorList>
    </citation>
    <scope>NUCLEOTIDE SEQUENCE</scope>
    <source>
        <strain evidence="1">NRRL3817</strain>
    </source>
</reference>
<dbReference type="EMBL" id="X84374">
    <property type="protein sequence ID" value="CAD62200.1"/>
    <property type="molecule type" value="Genomic_DNA"/>
</dbReference>
<sequence>MIRWARRREVCSDAFVDFCREHAIIDRNDNANRYWEYPWAFARSRLRPGMRVLDAGAGYSAFLLYLADAVPDAEYHAADPAYALQRPAQLPHAHISTRPLEELDYPDDHFDLVFCLSVLEHLDRDARRAAVRRLARCLRPGGRMVLTVDYFLDWPAWRRAIDRKPRMAAWLPAGNPDVAALVADSGLDPLDPGRVDPHLGLPGFDERAVDDADLWWSDHIGPGLRVTSLGVVLYKPSTEHAAPGHRLRIAPAALHVRDDGTPLLALHHGGADGPAGRCHPLPRRALEPQGFTAAQITGWLGGGPEAEAAVARALRWGNLTPSPPAPLAGAYQPESFREVYRNPEGREAHG</sequence>
<dbReference type="InterPro" id="IPR029063">
    <property type="entry name" value="SAM-dependent_MTases_sf"/>
</dbReference>
<protein>
    <submittedName>
        <fullName evidence="1">Ata6 protein</fullName>
    </submittedName>
</protein>
<reference evidence="1" key="2">
    <citation type="journal article" date="1997" name="Eur. J. Biochem.">
        <title>The aminonucleoside antibiotic A201A is inactivated by a phosphotransferase activity from Streptomyces capreolus NRRL 3817, the producing organism. Isolation and molecular characterization of the relevant encoding gene and its DNA flanking regions.</title>
        <authorList>
            <person name="Barrasa M.I."/>
            <person name="Tercero J.A."/>
            <person name="Jimenez A."/>
        </authorList>
    </citation>
    <scope>NUCLEOTIDE SEQUENCE</scope>
    <source>
        <strain evidence="1">NRRL3817</strain>
    </source>
</reference>
<gene>
    <name evidence="1" type="primary">ata6</name>
</gene>
<evidence type="ECO:0000313" key="1">
    <source>
        <dbReference type="EMBL" id="CAD62200.1"/>
    </source>
</evidence>
<accession>Q83W13</accession>
<dbReference type="Gene3D" id="3.40.50.150">
    <property type="entry name" value="Vaccinia Virus protein VP39"/>
    <property type="match status" value="1"/>
</dbReference>
<reference evidence="1" key="4">
    <citation type="submission" date="2002-03" db="EMBL/GenBank/DDBJ databases">
        <title>Cloning and heterologous expression of the antibiotic A201A biosynthetic gene cluster.</title>
        <authorList>
            <person name="Sanz E."/>
            <person name="Saugar I."/>
            <person name="Jimenez A."/>
        </authorList>
    </citation>
    <scope>NUCLEOTIDE SEQUENCE</scope>
    <source>
        <strain evidence="1">NRRL3817</strain>
    </source>
</reference>
<proteinExistence type="predicted"/>
<reference evidence="1" key="3">
    <citation type="journal article" date="2002" name="Eur. J. Biochem.">
        <title>Identification of a set of genes involved in the biosynthesis of the aminonucleoside moiety of antibiotic A201A from Streptomyces capreolus.</title>
        <authorList>
            <person name="Saugar I."/>
            <person name="Sanz E."/>
            <person name="Rubio M.A."/>
            <person name="Espinosa J.C."/>
            <person name="Jimenez A."/>
        </authorList>
    </citation>
    <scope>NUCLEOTIDE SEQUENCE</scope>
    <source>
        <strain evidence="1">NRRL3817</strain>
    </source>
</reference>
<organism evidence="1">
    <name type="scientific">Saccharothrix mutabilis subsp. capreolus</name>
    <name type="common">Streptomyces capreolus</name>
    <dbReference type="NCBI Taxonomy" id="66854"/>
    <lineage>
        <taxon>Bacteria</taxon>
        <taxon>Bacillati</taxon>
        <taxon>Actinomycetota</taxon>
        <taxon>Actinomycetes</taxon>
        <taxon>Pseudonocardiales</taxon>
        <taxon>Pseudonocardiaceae</taxon>
        <taxon>Saccharothrix</taxon>
    </lineage>
</organism>
<dbReference type="CDD" id="cd02440">
    <property type="entry name" value="AdoMet_MTases"/>
    <property type="match status" value="1"/>
</dbReference>
<dbReference type="Pfam" id="PF13489">
    <property type="entry name" value="Methyltransf_23"/>
    <property type="match status" value="1"/>
</dbReference>
<dbReference type="PANTHER" id="PTHR43861">
    <property type="entry name" value="TRANS-ACONITATE 2-METHYLTRANSFERASE-RELATED"/>
    <property type="match status" value="1"/>
</dbReference>
<dbReference type="AlphaFoldDB" id="Q83W13"/>
<reference evidence="1" key="5">
    <citation type="submission" date="2003-01" db="EMBL/GenBank/DDBJ databases">
        <authorList>
            <person name="Saugar I."/>
        </authorList>
    </citation>
    <scope>NUCLEOTIDE SEQUENCE</scope>
    <source>
        <strain evidence="1">NRRL3817</strain>
    </source>
</reference>
<name>Q83W13_STRMP</name>
<dbReference type="SUPFAM" id="SSF53335">
    <property type="entry name" value="S-adenosyl-L-methionine-dependent methyltransferases"/>
    <property type="match status" value="1"/>
</dbReference>